<dbReference type="PROSITE" id="PS50994">
    <property type="entry name" value="INTEGRASE"/>
    <property type="match status" value="1"/>
</dbReference>
<dbReference type="SUPFAM" id="SSF53098">
    <property type="entry name" value="Ribonuclease H-like"/>
    <property type="match status" value="1"/>
</dbReference>
<reference evidence="3" key="1">
    <citation type="submission" date="2025-08" db="UniProtKB">
        <authorList>
            <consortium name="RefSeq"/>
        </authorList>
    </citation>
    <scope>IDENTIFICATION</scope>
</reference>
<dbReference type="GO" id="GO:0003676">
    <property type="term" value="F:nucleic acid binding"/>
    <property type="evidence" value="ECO:0007669"/>
    <property type="project" value="InterPro"/>
</dbReference>
<evidence type="ECO:0000259" key="1">
    <source>
        <dbReference type="PROSITE" id="PS50994"/>
    </source>
</evidence>
<evidence type="ECO:0000313" key="3">
    <source>
        <dbReference type="RefSeq" id="XP_011630111.1"/>
    </source>
</evidence>
<dbReference type="InterPro" id="IPR041588">
    <property type="entry name" value="Integrase_H2C2"/>
</dbReference>
<organism evidence="2 3">
    <name type="scientific">Pogonomyrmex barbatus</name>
    <name type="common">red harvester ant</name>
    <dbReference type="NCBI Taxonomy" id="144034"/>
    <lineage>
        <taxon>Eukaryota</taxon>
        <taxon>Metazoa</taxon>
        <taxon>Ecdysozoa</taxon>
        <taxon>Arthropoda</taxon>
        <taxon>Hexapoda</taxon>
        <taxon>Insecta</taxon>
        <taxon>Pterygota</taxon>
        <taxon>Neoptera</taxon>
        <taxon>Endopterygota</taxon>
        <taxon>Hymenoptera</taxon>
        <taxon>Apocrita</taxon>
        <taxon>Aculeata</taxon>
        <taxon>Formicoidea</taxon>
        <taxon>Formicidae</taxon>
        <taxon>Myrmicinae</taxon>
        <taxon>Pogonomyrmex</taxon>
    </lineage>
</organism>
<dbReference type="PANTHER" id="PTHR47266">
    <property type="entry name" value="ENDONUCLEASE-RELATED"/>
    <property type="match status" value="1"/>
</dbReference>
<dbReference type="InterPro" id="IPR052160">
    <property type="entry name" value="Gypsy_RT_Integrase-like"/>
</dbReference>
<dbReference type="GeneID" id="105422453"/>
<dbReference type="Gene3D" id="3.30.420.10">
    <property type="entry name" value="Ribonuclease H-like superfamily/Ribonuclease H"/>
    <property type="match status" value="2"/>
</dbReference>
<dbReference type="Gene3D" id="1.10.340.70">
    <property type="match status" value="1"/>
</dbReference>
<dbReference type="RefSeq" id="XP_011630111.1">
    <property type="nucleotide sequence ID" value="XM_011631809.1"/>
</dbReference>
<proteinExistence type="predicted"/>
<dbReference type="OrthoDB" id="7551731at2759"/>
<dbReference type="Pfam" id="PF17921">
    <property type="entry name" value="Integrase_H2C2"/>
    <property type="match status" value="1"/>
</dbReference>
<dbReference type="InterPro" id="IPR012337">
    <property type="entry name" value="RNaseH-like_sf"/>
</dbReference>
<dbReference type="AlphaFoldDB" id="A0A6I9VNA8"/>
<dbReference type="Proteomes" id="UP000504615">
    <property type="component" value="Unplaced"/>
</dbReference>
<feature type="domain" description="Integrase catalytic" evidence="1">
    <location>
        <begin position="58"/>
        <end position="231"/>
    </location>
</feature>
<gene>
    <name evidence="3" type="primary">LOC105422453</name>
</gene>
<evidence type="ECO:0000313" key="2">
    <source>
        <dbReference type="Proteomes" id="UP000504615"/>
    </source>
</evidence>
<keyword evidence="2" id="KW-1185">Reference proteome</keyword>
<dbReference type="KEGG" id="pbar:105422453"/>
<dbReference type="InterPro" id="IPR036397">
    <property type="entry name" value="RNaseH_sf"/>
</dbReference>
<dbReference type="GO" id="GO:0015074">
    <property type="term" value="P:DNA integration"/>
    <property type="evidence" value="ECO:0007669"/>
    <property type="project" value="InterPro"/>
</dbReference>
<sequence length="231" mass="26929">MEDQELAMFLLAKERYFGINKTLEKIRKRFYWAICKKDVEEWCRTCRICVAKKGATNKEKSPLQIFNSRAHFERIQMDILGPLPVSSSGNKYLLVVVDCFTKWVEAFPLKNMRATTAEIFVNQYLSKFIEENQKDWDHWIPMFLLAYRTSKHEATGGTPSELFCGRDLTLPMDLLRDTPLSYGFSESAEEYVRDLRQKLDEIHQGFSIFGETLREDPEPIQQAETSSRTSS</sequence>
<protein>
    <submittedName>
        <fullName evidence="3">Uncharacterized protein LOC105422453</fullName>
    </submittedName>
</protein>
<dbReference type="InterPro" id="IPR001584">
    <property type="entry name" value="Integrase_cat-core"/>
</dbReference>
<name>A0A6I9VNA8_9HYME</name>
<accession>A0A6I9VNA8</accession>